<gene>
    <name evidence="2" type="ORF">LCGC14_2994920</name>
</gene>
<name>A0A0F8ZTX5_9ZZZZ</name>
<accession>A0A0F8ZTX5</accession>
<sequence length="56" mass="6431">MFNKRKHVLILTLIFCMLFGASMLSLNTPEILQTSRNNNIKDNDEKPKISANHDTI</sequence>
<feature type="compositionally biased region" description="Basic and acidic residues" evidence="1">
    <location>
        <begin position="39"/>
        <end position="48"/>
    </location>
</feature>
<comment type="caution">
    <text evidence="2">The sequence shown here is derived from an EMBL/GenBank/DDBJ whole genome shotgun (WGS) entry which is preliminary data.</text>
</comment>
<proteinExistence type="predicted"/>
<dbReference type="EMBL" id="LAZR01061544">
    <property type="protein sequence ID" value="KKK63376.1"/>
    <property type="molecule type" value="Genomic_DNA"/>
</dbReference>
<protein>
    <submittedName>
        <fullName evidence="2">Uncharacterized protein</fullName>
    </submittedName>
</protein>
<evidence type="ECO:0000256" key="1">
    <source>
        <dbReference type="SAM" id="MobiDB-lite"/>
    </source>
</evidence>
<feature type="region of interest" description="Disordered" evidence="1">
    <location>
        <begin position="35"/>
        <end position="56"/>
    </location>
</feature>
<reference evidence="2" key="1">
    <citation type="journal article" date="2015" name="Nature">
        <title>Complex archaea that bridge the gap between prokaryotes and eukaryotes.</title>
        <authorList>
            <person name="Spang A."/>
            <person name="Saw J.H."/>
            <person name="Jorgensen S.L."/>
            <person name="Zaremba-Niedzwiedzka K."/>
            <person name="Martijn J."/>
            <person name="Lind A.E."/>
            <person name="van Eijk R."/>
            <person name="Schleper C."/>
            <person name="Guy L."/>
            <person name="Ettema T.J."/>
        </authorList>
    </citation>
    <scope>NUCLEOTIDE SEQUENCE</scope>
</reference>
<organism evidence="2">
    <name type="scientific">marine sediment metagenome</name>
    <dbReference type="NCBI Taxonomy" id="412755"/>
    <lineage>
        <taxon>unclassified sequences</taxon>
        <taxon>metagenomes</taxon>
        <taxon>ecological metagenomes</taxon>
    </lineage>
</organism>
<dbReference type="AlphaFoldDB" id="A0A0F8ZTX5"/>
<feature type="non-terminal residue" evidence="2">
    <location>
        <position position="56"/>
    </location>
</feature>
<evidence type="ECO:0000313" key="2">
    <source>
        <dbReference type="EMBL" id="KKK63376.1"/>
    </source>
</evidence>